<feature type="compositionally biased region" description="Basic and acidic residues" evidence="10">
    <location>
        <begin position="169"/>
        <end position="191"/>
    </location>
</feature>
<evidence type="ECO:0000256" key="3">
    <source>
        <dbReference type="ARBA" id="ARBA00022490"/>
    </source>
</evidence>
<keyword evidence="6" id="KW-0969">Cilium</keyword>
<dbReference type="GO" id="GO:0005929">
    <property type="term" value="C:cilium"/>
    <property type="evidence" value="ECO:0007669"/>
    <property type="project" value="TreeGrafter"/>
</dbReference>
<evidence type="ECO:0000256" key="9">
    <source>
        <dbReference type="SAM" id="Coils"/>
    </source>
</evidence>
<dbReference type="OrthoDB" id="313308at2759"/>
<feature type="coiled-coil region" evidence="9">
    <location>
        <begin position="365"/>
        <end position="392"/>
    </location>
</feature>
<feature type="region of interest" description="Disordered" evidence="10">
    <location>
        <begin position="92"/>
        <end position="227"/>
    </location>
</feature>
<evidence type="ECO:0000256" key="1">
    <source>
        <dbReference type="ARBA" id="ARBA00004611"/>
    </source>
</evidence>
<evidence type="ECO:0000256" key="8">
    <source>
        <dbReference type="ARBA" id="ARBA00023273"/>
    </source>
</evidence>
<evidence type="ECO:0000256" key="5">
    <source>
        <dbReference type="ARBA" id="ARBA00022846"/>
    </source>
</evidence>
<keyword evidence="7" id="KW-0206">Cytoskeleton</keyword>
<comment type="subcellular location">
    <subcellularLocation>
        <location evidence="1">Cytoplasm</location>
        <location evidence="1">Cytoskeleton</location>
        <location evidence="1">Flagellum axoneme</location>
    </subcellularLocation>
</comment>
<dbReference type="PANTHER" id="PTHR21648">
    <property type="entry name" value="FLAGELLAR RADIAL SPOKE PROTEIN 3"/>
    <property type="match status" value="1"/>
</dbReference>
<keyword evidence="3" id="KW-0963">Cytoplasm</keyword>
<keyword evidence="5" id="KW-0282">Flagellum</keyword>
<keyword evidence="8" id="KW-0966">Cell projection</keyword>
<sequence length="418" mass="47553">MNRVSTSLLKADDAVFTFASLPTVVEVKPLRTFHHDTELVPFAKTPWGERFASTNPIWLYPKNNISRKSTNNSTNDLTKPYEPSFGLKIPRRIAKSNPTLSSPRNKKPESLQIRNIMHDPRVYRGTTITSQKPKLSQEGPMRANSSFPKLQERSRKRRYKRQGTPPPIRGRDHVSIQTEKYLEELTDREIEADTSVQTEEPLNDEMTPQNEEKPETSERETQVDEEDLLESEDWDFEPLISMLVGKALEAGLKEASEEEEAIVSKRVGMKIREWRLAREDAIVAALAPGVLDPDDEYLAAAALAADDFNNMSAAVFRNLADSGYLQSSEQSDIGLIPWLTDQMTVVLERNHIEKDIINELVFEISRRRHEALRRAKDEIDRLEEAEDDQCSESLQAVNTSAGKRRLLERLASLEAARS</sequence>
<dbReference type="EMBL" id="OB660394">
    <property type="protein sequence ID" value="CAD7224544.1"/>
    <property type="molecule type" value="Genomic_DNA"/>
</dbReference>
<dbReference type="AlphaFoldDB" id="A0A7R8ZI24"/>
<reference evidence="11" key="1">
    <citation type="submission" date="2020-11" db="EMBL/GenBank/DDBJ databases">
        <authorList>
            <person name="Tran Van P."/>
        </authorList>
    </citation>
    <scope>NUCLEOTIDE SEQUENCE</scope>
</reference>
<protein>
    <submittedName>
        <fullName evidence="11">Uncharacterized protein</fullName>
    </submittedName>
</protein>
<proteinExistence type="inferred from homology"/>
<dbReference type="Pfam" id="PF06098">
    <property type="entry name" value="Radial_spoke_3"/>
    <property type="match status" value="1"/>
</dbReference>
<dbReference type="PANTHER" id="PTHR21648:SF0">
    <property type="entry name" value="RADIAL SPOKE HEAD PROTEIN 3 HOMOLOG"/>
    <property type="match status" value="1"/>
</dbReference>
<comment type="similarity">
    <text evidence="2">Belongs to the flagellar radial spoke RSP3 family.</text>
</comment>
<organism evidence="11">
    <name type="scientific">Cyprideis torosa</name>
    <dbReference type="NCBI Taxonomy" id="163714"/>
    <lineage>
        <taxon>Eukaryota</taxon>
        <taxon>Metazoa</taxon>
        <taxon>Ecdysozoa</taxon>
        <taxon>Arthropoda</taxon>
        <taxon>Crustacea</taxon>
        <taxon>Oligostraca</taxon>
        <taxon>Ostracoda</taxon>
        <taxon>Podocopa</taxon>
        <taxon>Podocopida</taxon>
        <taxon>Cytherocopina</taxon>
        <taxon>Cytheroidea</taxon>
        <taxon>Cytherideidae</taxon>
        <taxon>Cyprideis</taxon>
    </lineage>
</organism>
<evidence type="ECO:0000256" key="6">
    <source>
        <dbReference type="ARBA" id="ARBA00023069"/>
    </source>
</evidence>
<evidence type="ECO:0000256" key="7">
    <source>
        <dbReference type="ARBA" id="ARBA00023212"/>
    </source>
</evidence>
<feature type="compositionally biased region" description="Basic and acidic residues" evidence="10">
    <location>
        <begin position="210"/>
        <end position="222"/>
    </location>
</feature>
<gene>
    <name evidence="11" type="ORF">CTOB1V02_LOCUS2501</name>
</gene>
<evidence type="ECO:0000256" key="10">
    <source>
        <dbReference type="SAM" id="MobiDB-lite"/>
    </source>
</evidence>
<dbReference type="InterPro" id="IPR009290">
    <property type="entry name" value="Radial_spoke_3"/>
</dbReference>
<accession>A0A7R8ZI24</accession>
<evidence type="ECO:0000256" key="2">
    <source>
        <dbReference type="ARBA" id="ARBA00006737"/>
    </source>
</evidence>
<name>A0A7R8ZI24_9CRUS</name>
<keyword evidence="9" id="KW-0175">Coiled coil</keyword>
<evidence type="ECO:0000256" key="4">
    <source>
        <dbReference type="ARBA" id="ARBA00022553"/>
    </source>
</evidence>
<keyword evidence="4" id="KW-0597">Phosphoprotein</keyword>
<evidence type="ECO:0000313" key="11">
    <source>
        <dbReference type="EMBL" id="CAD7224544.1"/>
    </source>
</evidence>